<name>A0A7K1U5I0_9BACT</name>
<evidence type="ECO:0000313" key="2">
    <source>
        <dbReference type="Proteomes" id="UP000461730"/>
    </source>
</evidence>
<sequence>MARPIKETPVLKGDAAVKFLSDMQKTKEKKITSEALDKIKANSEKLRSISKF</sequence>
<evidence type="ECO:0000313" key="1">
    <source>
        <dbReference type="EMBL" id="MVT09622.1"/>
    </source>
</evidence>
<dbReference type="EMBL" id="WRXN01000006">
    <property type="protein sequence ID" value="MVT09622.1"/>
    <property type="molecule type" value="Genomic_DNA"/>
</dbReference>
<protein>
    <submittedName>
        <fullName evidence="1">Uncharacterized protein</fullName>
    </submittedName>
</protein>
<proteinExistence type="predicted"/>
<comment type="caution">
    <text evidence="1">The sequence shown here is derived from an EMBL/GenBank/DDBJ whole genome shotgun (WGS) entry which is preliminary data.</text>
</comment>
<accession>A0A7K1U5I0</accession>
<keyword evidence="2" id="KW-1185">Reference proteome</keyword>
<organism evidence="1 2">
    <name type="scientific">Chitinophaga tropicalis</name>
    <dbReference type="NCBI Taxonomy" id="2683588"/>
    <lineage>
        <taxon>Bacteria</taxon>
        <taxon>Pseudomonadati</taxon>
        <taxon>Bacteroidota</taxon>
        <taxon>Chitinophagia</taxon>
        <taxon>Chitinophagales</taxon>
        <taxon>Chitinophagaceae</taxon>
        <taxon>Chitinophaga</taxon>
    </lineage>
</organism>
<gene>
    <name evidence="1" type="ORF">GO493_15240</name>
</gene>
<dbReference type="RefSeq" id="WP_157307066.1">
    <property type="nucleotide sequence ID" value="NZ_WRXN01000006.1"/>
</dbReference>
<reference evidence="1 2" key="1">
    <citation type="submission" date="2019-12" db="EMBL/GenBank/DDBJ databases">
        <title>Chitinophaga sp. strain ysch24 (GDMCC 1.1355), whole genome shotgun sequence.</title>
        <authorList>
            <person name="Zhang X."/>
        </authorList>
    </citation>
    <scope>NUCLEOTIDE SEQUENCE [LARGE SCALE GENOMIC DNA]</scope>
    <source>
        <strain evidence="2">ysch24</strain>
    </source>
</reference>
<dbReference type="AlphaFoldDB" id="A0A7K1U5I0"/>
<dbReference type="Proteomes" id="UP000461730">
    <property type="component" value="Unassembled WGS sequence"/>
</dbReference>